<gene>
    <name evidence="5" type="ORF">ACFSQ3_14000</name>
</gene>
<comment type="cofactor">
    <cofactor evidence="1">
        <name>Zn(2+)</name>
        <dbReference type="ChEBI" id="CHEBI:29105"/>
    </cofactor>
</comment>
<evidence type="ECO:0000313" key="5">
    <source>
        <dbReference type="EMBL" id="MFD2600065.1"/>
    </source>
</evidence>
<dbReference type="SMART" id="SM01154">
    <property type="entry name" value="DUF1704"/>
    <property type="match status" value="1"/>
</dbReference>
<proteinExistence type="predicted"/>
<evidence type="ECO:0000256" key="3">
    <source>
        <dbReference type="ARBA" id="ARBA00022801"/>
    </source>
</evidence>
<organism evidence="5 6">
    <name type="scientific">Sphingobacterium corticis</name>
    <dbReference type="NCBI Taxonomy" id="1812823"/>
    <lineage>
        <taxon>Bacteria</taxon>
        <taxon>Pseudomonadati</taxon>
        <taxon>Bacteroidota</taxon>
        <taxon>Sphingobacteriia</taxon>
        <taxon>Sphingobacteriales</taxon>
        <taxon>Sphingobacteriaceae</taxon>
        <taxon>Sphingobacterium</taxon>
    </lineage>
</organism>
<evidence type="ECO:0000256" key="1">
    <source>
        <dbReference type="ARBA" id="ARBA00001947"/>
    </source>
</evidence>
<protein>
    <submittedName>
        <fullName evidence="5">Flavohemoglobin expression-modulating QEGLA motif protein</fullName>
    </submittedName>
</protein>
<evidence type="ECO:0000256" key="4">
    <source>
        <dbReference type="ARBA" id="ARBA00023049"/>
    </source>
</evidence>
<keyword evidence="6" id="KW-1185">Reference proteome</keyword>
<dbReference type="Pfam" id="PF08014">
    <property type="entry name" value="MATCAP"/>
    <property type="match status" value="1"/>
</dbReference>
<evidence type="ECO:0000313" key="6">
    <source>
        <dbReference type="Proteomes" id="UP001597393"/>
    </source>
</evidence>
<name>A0ABW5NMC1_9SPHI</name>
<dbReference type="InterPro" id="IPR012548">
    <property type="entry name" value="MATCAP"/>
</dbReference>
<dbReference type="PANTHER" id="PTHR31817">
    <property type="match status" value="1"/>
</dbReference>
<sequence length="609" mass="70355">MKKENSILESILQDIHMKKPFHVQLPVKNKLVFNKVVPYLFVYRQNDHRDPMLAELVKTEYAHLAIHDESFPAQQWVEPIAQKLVEEFGGCLIVEAWVAPPTQRNDIDIIINRKNIQSVAQYLLKHIQAEHSAMSAEVISSTKSVGPTDTSMLIDFKEKKNSQVQYIGIRVKDTYLHSDHEVLPILLRQFRETLSKSLSRTFFEFIRIHTTAKPTAFKITHPSELAPQVWDIDQKLAKESQRFDFLLLVTPINAHDAWLQFKKDNFRKTPTFQYRPMPIDPDIIKRNLYNLPIEDLYDPTIAYLFRDKRRELDAMMTMLSERGKEGFMLGSLQIFGNVSERLLEKAKAILTITEDEAVWKGNTEDIMDAEEFAALAEQEIKYLKAQHPEFSSTVRLRDDVSGIMVNNGVLNISKQYSLPRNRAKALIQHEVGTHIVTFFNGKQQPFNLFKLGVPGYEKLQEGLAVLSEYLVGELTNDRLRTLAARVIAVHNMIAGNDFLDTFDLLSEHYHFDHHTAFHMTMRVYRSGGLTKDALYLQGLIDMVKYIKEDNDIALLTMGKIRKEYIPIIQELMLKGIVKPPALQPRYLEKPYIDQLESLRKSSGIFQMIQ</sequence>
<dbReference type="Proteomes" id="UP001597393">
    <property type="component" value="Unassembled WGS sequence"/>
</dbReference>
<accession>A0ABW5NMC1</accession>
<keyword evidence="3" id="KW-0378">Hydrolase</keyword>
<comment type="caution">
    <text evidence="5">The sequence shown here is derived from an EMBL/GenBank/DDBJ whole genome shotgun (WGS) entry which is preliminary data.</text>
</comment>
<reference evidence="6" key="1">
    <citation type="journal article" date="2019" name="Int. J. Syst. Evol. Microbiol.">
        <title>The Global Catalogue of Microorganisms (GCM) 10K type strain sequencing project: providing services to taxonomists for standard genome sequencing and annotation.</title>
        <authorList>
            <consortium name="The Broad Institute Genomics Platform"/>
            <consortium name="The Broad Institute Genome Sequencing Center for Infectious Disease"/>
            <person name="Wu L."/>
            <person name="Ma J."/>
        </authorList>
    </citation>
    <scope>NUCLEOTIDE SEQUENCE [LARGE SCALE GENOMIC DNA]</scope>
    <source>
        <strain evidence="6">KCTC 42248</strain>
    </source>
</reference>
<keyword evidence="2" id="KW-0645">Protease</keyword>
<dbReference type="EMBL" id="JBHUMA010000008">
    <property type="protein sequence ID" value="MFD2600065.1"/>
    <property type="molecule type" value="Genomic_DNA"/>
</dbReference>
<keyword evidence="4" id="KW-0482">Metalloprotease</keyword>
<dbReference type="PANTHER" id="PTHR31817:SF0">
    <property type="entry name" value="CHROMOSOME UNDETERMINED SCAFFOLD_67, WHOLE GENOME SHOTGUN SEQUENCE"/>
    <property type="match status" value="1"/>
</dbReference>
<dbReference type="RefSeq" id="WP_380870206.1">
    <property type="nucleotide sequence ID" value="NZ_JBHUMA010000008.1"/>
</dbReference>
<evidence type="ECO:0000256" key="2">
    <source>
        <dbReference type="ARBA" id="ARBA00022670"/>
    </source>
</evidence>